<evidence type="ECO:0000256" key="1">
    <source>
        <dbReference type="SAM" id="Phobius"/>
    </source>
</evidence>
<dbReference type="GO" id="GO:0005886">
    <property type="term" value="C:plasma membrane"/>
    <property type="evidence" value="ECO:0007669"/>
    <property type="project" value="UniProtKB-SubCell"/>
</dbReference>
<accession>A0A3D8PZ88</accession>
<evidence type="ECO:0000313" key="2">
    <source>
        <dbReference type="EMBL" id="RDW20065.1"/>
    </source>
</evidence>
<dbReference type="PANTHER" id="PTHR37305">
    <property type="entry name" value="INTEGRAL MEMBRANE PROTEIN-RELATED"/>
    <property type="match status" value="1"/>
</dbReference>
<feature type="transmembrane region" description="Helical" evidence="1">
    <location>
        <begin position="174"/>
        <end position="193"/>
    </location>
</feature>
<dbReference type="AlphaFoldDB" id="A0A3D8PZ88"/>
<sequence length="372" mass="42602">MKSIQYEWKKLWKSKAYIALIVITMLIIAGLFYRNVVYQDIVKSEKIETVQSQSTWIVSYLSRDRELLKETGEGSNPDLEESIALGSQLNGKLQDLLAAIQEDEHITALHVENDVYALAMQYQTMSDNKSYPISKVEMEDEITLNNELLKKKLPKEDLGASIQPAVFMKQVVQYLFNTFGFFIVIVVIGTPIVREFDDNTIKLTYGLPVSPVRMIMTKWISITLSGICWFVIALLSAYAISTIFGTEETNPYDYPFFTEKMAFITAGDYLQQSIILGIFYLLLLMSLFVFLSFLIKNTLVVHITLLILFVCNYIVIRSGIIFPFLPWVYQELDAATLQSNGISWTGFLLMIVFTGVLLLLAIRASKRREYRR</sequence>
<dbReference type="OrthoDB" id="2965311at2"/>
<keyword evidence="1" id="KW-0812">Transmembrane</keyword>
<feature type="transmembrane region" description="Helical" evidence="1">
    <location>
        <begin position="341"/>
        <end position="362"/>
    </location>
</feature>
<reference evidence="3" key="1">
    <citation type="submission" date="2017-11" db="EMBL/GenBank/DDBJ databases">
        <authorList>
            <person name="Zhu W."/>
        </authorList>
    </citation>
    <scope>NUCLEOTIDE SEQUENCE [LARGE SCALE GENOMIC DNA]</scope>
    <source>
        <strain evidence="3">CAU 1183</strain>
    </source>
</reference>
<keyword evidence="1" id="KW-1133">Transmembrane helix</keyword>
<evidence type="ECO:0000313" key="3">
    <source>
        <dbReference type="Proteomes" id="UP000257143"/>
    </source>
</evidence>
<organism evidence="2 3">
    <name type="scientific">Oceanobacillus arenosus</name>
    <dbReference type="NCBI Taxonomy" id="1229153"/>
    <lineage>
        <taxon>Bacteria</taxon>
        <taxon>Bacillati</taxon>
        <taxon>Bacillota</taxon>
        <taxon>Bacilli</taxon>
        <taxon>Bacillales</taxon>
        <taxon>Bacillaceae</taxon>
        <taxon>Oceanobacillus</taxon>
    </lineage>
</organism>
<keyword evidence="3" id="KW-1185">Reference proteome</keyword>
<feature type="transmembrane region" description="Helical" evidence="1">
    <location>
        <begin position="219"/>
        <end position="244"/>
    </location>
</feature>
<dbReference type="PANTHER" id="PTHR37305:SF1">
    <property type="entry name" value="MEMBRANE PROTEIN"/>
    <property type="match status" value="1"/>
</dbReference>
<gene>
    <name evidence="2" type="ORF">CWR48_04900</name>
</gene>
<comment type="caution">
    <text evidence="2">The sequence shown here is derived from an EMBL/GenBank/DDBJ whole genome shotgun (WGS) entry which is preliminary data.</text>
</comment>
<dbReference type="Proteomes" id="UP000257143">
    <property type="component" value="Unassembled WGS sequence"/>
</dbReference>
<dbReference type="GO" id="GO:0140359">
    <property type="term" value="F:ABC-type transporter activity"/>
    <property type="evidence" value="ECO:0007669"/>
    <property type="project" value="InterPro"/>
</dbReference>
<feature type="transmembrane region" description="Helical" evidence="1">
    <location>
        <begin position="16"/>
        <end position="33"/>
    </location>
</feature>
<dbReference type="RefSeq" id="WP_115771939.1">
    <property type="nucleotide sequence ID" value="NZ_PIOC01000010.1"/>
</dbReference>
<feature type="transmembrane region" description="Helical" evidence="1">
    <location>
        <begin position="274"/>
        <end position="294"/>
    </location>
</feature>
<feature type="transmembrane region" description="Helical" evidence="1">
    <location>
        <begin position="306"/>
        <end position="329"/>
    </location>
</feature>
<protein>
    <submittedName>
        <fullName evidence="2">Uncharacterized protein</fullName>
    </submittedName>
</protein>
<proteinExistence type="predicted"/>
<dbReference type="Pfam" id="PF12679">
    <property type="entry name" value="ABC2_membrane_2"/>
    <property type="match status" value="1"/>
</dbReference>
<keyword evidence="1" id="KW-0472">Membrane</keyword>
<dbReference type="EMBL" id="PIOC01000010">
    <property type="protein sequence ID" value="RDW20065.1"/>
    <property type="molecule type" value="Genomic_DNA"/>
</dbReference>
<name>A0A3D8PZ88_9BACI</name>